<feature type="compositionally biased region" description="Basic and acidic residues" evidence="1">
    <location>
        <begin position="31"/>
        <end position="63"/>
    </location>
</feature>
<keyword evidence="2" id="KW-1133">Transmembrane helix</keyword>
<evidence type="ECO:0000256" key="2">
    <source>
        <dbReference type="SAM" id="Phobius"/>
    </source>
</evidence>
<reference evidence="3 4" key="1">
    <citation type="submission" date="2020-03" db="EMBL/GenBank/DDBJ databases">
        <title>Comparative genomics of Weissella paramesenteroides.</title>
        <authorList>
            <person name="Kant R."/>
            <person name="Takala T."/>
            <person name="Saris P."/>
        </authorList>
    </citation>
    <scope>NUCLEOTIDE SEQUENCE [LARGE SCALE GENOMIC DNA]</scope>
    <source>
        <strain evidence="3 4">SJ27-4</strain>
    </source>
</reference>
<evidence type="ECO:0000313" key="3">
    <source>
        <dbReference type="EMBL" id="MDF8370532.1"/>
    </source>
</evidence>
<gene>
    <name evidence="3" type="ORF">G9403_02490</name>
</gene>
<feature type="compositionally biased region" description="Low complexity" evidence="1">
    <location>
        <begin position="65"/>
        <end position="92"/>
    </location>
</feature>
<organism evidence="3 4">
    <name type="scientific">Weissella paramesenteroides</name>
    <name type="common">Leuconostoc paramesenteroides</name>
    <dbReference type="NCBI Taxonomy" id="1249"/>
    <lineage>
        <taxon>Bacteria</taxon>
        <taxon>Bacillati</taxon>
        <taxon>Bacillota</taxon>
        <taxon>Bacilli</taxon>
        <taxon>Lactobacillales</taxon>
        <taxon>Lactobacillaceae</taxon>
        <taxon>Weissella</taxon>
    </lineage>
</organism>
<feature type="transmembrane region" description="Helical" evidence="2">
    <location>
        <begin position="6"/>
        <end position="26"/>
    </location>
</feature>
<feature type="region of interest" description="Disordered" evidence="1">
    <location>
        <begin position="29"/>
        <end position="94"/>
    </location>
</feature>
<dbReference type="RefSeq" id="WP_277361980.1">
    <property type="nucleotide sequence ID" value="NZ_JAANXN010000003.1"/>
</dbReference>
<keyword evidence="2" id="KW-0472">Membrane</keyword>
<dbReference type="Proteomes" id="UP001215461">
    <property type="component" value="Unassembled WGS sequence"/>
</dbReference>
<dbReference type="AlphaFoldDB" id="A0ABD4XH87"/>
<evidence type="ECO:0008006" key="5">
    <source>
        <dbReference type="Google" id="ProtNLM"/>
    </source>
</evidence>
<keyword evidence="2" id="KW-0812">Transmembrane</keyword>
<sequence length="267" mass="28308">MSKGAWIGTIIVIVAIGLGAGGMLYVNQQSQDRDLKEERAKNSSLSKKMDSADKKKATSEKKSSSHQTSSSVSESSATSSASSSSEEPTTNEPVKLTTAQKQAVNAAFLNWAAGRAKVGNMAVTDWYFDHGAAGTGDWYANTTDGEIQVQDQNNPGPSAFPIHAIGGCVFLTMKDGSTGRQDDAVVSIAGGYGDKAEMSKPITKYMLGDNGKVYELKLAEGDASLSAGFAEYTDDGQKNPYGPSYTFKVSKDQAAQAELQNLLNAYR</sequence>
<accession>A0ABD4XH87</accession>
<comment type="caution">
    <text evidence="3">The sequence shown here is derived from an EMBL/GenBank/DDBJ whole genome shotgun (WGS) entry which is preliminary data.</text>
</comment>
<dbReference type="EMBL" id="JAANXN010000003">
    <property type="protein sequence ID" value="MDF8370532.1"/>
    <property type="molecule type" value="Genomic_DNA"/>
</dbReference>
<proteinExistence type="predicted"/>
<protein>
    <recommendedName>
        <fullName evidence="5">Lipoprotein</fullName>
    </recommendedName>
</protein>
<evidence type="ECO:0000313" key="4">
    <source>
        <dbReference type="Proteomes" id="UP001215461"/>
    </source>
</evidence>
<evidence type="ECO:0000256" key="1">
    <source>
        <dbReference type="SAM" id="MobiDB-lite"/>
    </source>
</evidence>
<name>A0ABD4XH87_WEIPA</name>